<dbReference type="InterPro" id="IPR025164">
    <property type="entry name" value="Toastrack_DUF4097"/>
</dbReference>
<protein>
    <recommendedName>
        <fullName evidence="1">DUF4097 domain-containing protein</fullName>
    </recommendedName>
</protein>
<evidence type="ECO:0000259" key="1">
    <source>
        <dbReference type="Pfam" id="PF13349"/>
    </source>
</evidence>
<dbReference type="EMBL" id="CP016809">
    <property type="protein sequence ID" value="ANY73067.1"/>
    <property type="molecule type" value="Genomic_DNA"/>
</dbReference>
<dbReference type="RefSeq" id="WP_237087057.1">
    <property type="nucleotide sequence ID" value="NZ_CP016809.1"/>
</dbReference>
<dbReference type="Pfam" id="PF13349">
    <property type="entry name" value="DUF4097"/>
    <property type="match status" value="1"/>
</dbReference>
<accession>A0A1B2DZL0</accession>
<reference evidence="2" key="1">
    <citation type="submission" date="2016-08" db="EMBL/GenBank/DDBJ databases">
        <title>Complete Genome Seqeunce of Paenibacillus sp. nov. IHBB 9852 from high altitute lake of Indian trans-Himalayas.</title>
        <authorList>
            <person name="Kiran S."/>
            <person name="Swarnkar M.K."/>
            <person name="Rana A."/>
            <person name="Tewari R."/>
            <person name="Gulati A."/>
        </authorList>
    </citation>
    <scope>NUCLEOTIDE SEQUENCE [LARGE SCALE GENOMIC DNA]</scope>
    <source>
        <strain evidence="2">IHBB 9852</strain>
    </source>
</reference>
<dbReference type="KEGG" id="pib:BBD41_10960"/>
<feature type="domain" description="DUF4097" evidence="1">
    <location>
        <begin position="4"/>
        <end position="91"/>
    </location>
</feature>
<organism evidence="2">
    <name type="scientific">Paenibacillus ihbetae</name>
    <dbReference type="NCBI Taxonomy" id="1870820"/>
    <lineage>
        <taxon>Bacteria</taxon>
        <taxon>Bacillati</taxon>
        <taxon>Bacillota</taxon>
        <taxon>Bacilli</taxon>
        <taxon>Bacillales</taxon>
        <taxon>Paenibacillaceae</taxon>
        <taxon>Paenibacillus</taxon>
    </lineage>
</organism>
<sequence length="92" mass="9842">MIIASNDWEVSIKAAEEGRLLRVETESGDIAVSYKTPPASLKLTANSGSSDIRARLDGFKETRRTEQSAEGTIGDASNTLELVSQDGTISVK</sequence>
<proteinExistence type="predicted"/>
<evidence type="ECO:0000313" key="2">
    <source>
        <dbReference type="EMBL" id="ANY73067.1"/>
    </source>
</evidence>
<dbReference type="AlphaFoldDB" id="A0A1B2DZL0"/>
<name>A0A1B2DZL0_9BACL</name>
<gene>
    <name evidence="2" type="ORF">BBD41_10960</name>
</gene>